<dbReference type="AlphaFoldDB" id="A0A286NT93"/>
<proteinExistence type="predicted"/>
<dbReference type="KEGG" id="ccyn:CGC48_00275"/>
<keyword evidence="1" id="KW-0732">Signal</keyword>
<dbReference type="EMBL" id="CP022378">
    <property type="protein sequence ID" value="ATA67192.1"/>
    <property type="molecule type" value="Genomic_DNA"/>
</dbReference>
<feature type="chain" id="PRO_5012832200" description="Outer membrane protein beta-barrel domain-containing protein" evidence="1">
    <location>
        <begin position="20"/>
        <end position="177"/>
    </location>
</feature>
<evidence type="ECO:0008006" key="4">
    <source>
        <dbReference type="Google" id="ProtNLM"/>
    </source>
</evidence>
<name>A0A286NT93_9FLAO</name>
<evidence type="ECO:0000313" key="2">
    <source>
        <dbReference type="EMBL" id="ATA67192.1"/>
    </source>
</evidence>
<dbReference type="GeneID" id="96780227"/>
<dbReference type="RefSeq" id="WP_095897308.1">
    <property type="nucleotide sequence ID" value="NZ_CP022378.1"/>
</dbReference>
<accession>A0A286NT93</accession>
<evidence type="ECO:0000256" key="1">
    <source>
        <dbReference type="SAM" id="SignalP"/>
    </source>
</evidence>
<feature type="signal peptide" evidence="1">
    <location>
        <begin position="1"/>
        <end position="19"/>
    </location>
</feature>
<dbReference type="Proteomes" id="UP000242855">
    <property type="component" value="Chromosome"/>
</dbReference>
<organism evidence="2 3">
    <name type="scientific">Capnocytophaga cynodegmi</name>
    <dbReference type="NCBI Taxonomy" id="28189"/>
    <lineage>
        <taxon>Bacteria</taxon>
        <taxon>Pseudomonadati</taxon>
        <taxon>Bacteroidota</taxon>
        <taxon>Flavobacteriia</taxon>
        <taxon>Flavobacteriales</taxon>
        <taxon>Flavobacteriaceae</taxon>
        <taxon>Capnocytophaga</taxon>
    </lineage>
</organism>
<evidence type="ECO:0000313" key="3">
    <source>
        <dbReference type="Proteomes" id="UP000242855"/>
    </source>
</evidence>
<protein>
    <recommendedName>
        <fullName evidence="4">Outer membrane protein beta-barrel domain-containing protein</fullName>
    </recommendedName>
</protein>
<reference evidence="2 3" key="1">
    <citation type="journal article" date="2017" name="Genome Announc.">
        <title>Twelve Complete Reference Genomes of Clinical Isolates in the Capnocytophaga Genus.</title>
        <authorList>
            <person name="Villarma A."/>
            <person name="Gulvik C.A."/>
            <person name="Rowe L.A."/>
            <person name="Sheth M."/>
            <person name="Juieng P."/>
            <person name="Nicholson A.C."/>
            <person name="Loparev V.N."/>
            <person name="McQuiston J.R."/>
        </authorList>
    </citation>
    <scope>NUCLEOTIDE SEQUENCE [LARGE SCALE GENOMIC DNA]</scope>
    <source>
        <strain evidence="2 3">G7591</strain>
    </source>
</reference>
<gene>
    <name evidence="2" type="ORF">CGC48_00275</name>
</gene>
<sequence length="177" mass="19911">MKRLILTFGFIFICNFLIAQQGSSSFSKTYSPNNWTFGGNVGLSGGSYGLGVFITPRVGYKVTEAFEVAANLNYTFQNTEFYKNNLLGFGPSVNYYIQRNFFLNSSFQHYFVSQKHKITKTSYNVRENALYVGGGYMQHLGGRAYMQLGFSYNILYNKNKSIFSTGFVPNVGIVVGL</sequence>